<dbReference type="GO" id="GO:0003723">
    <property type="term" value="F:RNA binding"/>
    <property type="evidence" value="ECO:0007669"/>
    <property type="project" value="TreeGrafter"/>
</dbReference>
<keyword evidence="5" id="KW-1185">Reference proteome</keyword>
<dbReference type="SUPFAM" id="SSF52540">
    <property type="entry name" value="P-loop containing nucleoside triphosphate hydrolases"/>
    <property type="match status" value="1"/>
</dbReference>
<dbReference type="Gene3D" id="2.60.120.920">
    <property type="match status" value="1"/>
</dbReference>
<dbReference type="CDD" id="cd12884">
    <property type="entry name" value="SPRY_hnRNP"/>
    <property type="match status" value="1"/>
</dbReference>
<dbReference type="GO" id="GO:0000380">
    <property type="term" value="P:alternative mRNA splicing, via spliceosome"/>
    <property type="evidence" value="ECO:0007669"/>
    <property type="project" value="TreeGrafter"/>
</dbReference>
<keyword evidence="2" id="KW-0539">Nucleus</keyword>
<dbReference type="InterPro" id="IPR035778">
    <property type="entry name" value="SPRY_hnRNP_U"/>
</dbReference>
<dbReference type="InterPro" id="IPR003877">
    <property type="entry name" value="SPRY_dom"/>
</dbReference>
<gene>
    <name evidence="4" type="ORF">VNO80_28605</name>
</gene>
<reference evidence="4 5" key="1">
    <citation type="submission" date="2024-01" db="EMBL/GenBank/DDBJ databases">
        <title>The genomes of 5 underutilized Papilionoideae crops provide insights into root nodulation and disease resistanc.</title>
        <authorList>
            <person name="Jiang F."/>
        </authorList>
    </citation>
    <scope>NUCLEOTIDE SEQUENCE [LARGE SCALE GENOMIC DNA]</scope>
    <source>
        <strain evidence="4">JINMINGXINNONG_FW02</strain>
        <tissue evidence="4">Leaves</tissue>
    </source>
</reference>
<dbReference type="InterPro" id="IPR043136">
    <property type="entry name" value="B30.2/SPRY_sf"/>
</dbReference>
<protein>
    <recommendedName>
        <fullName evidence="3">SPRY domain-containing protein</fullName>
    </recommendedName>
</protein>
<comment type="caution">
    <text evidence="4">The sequence shown here is derived from an EMBL/GenBank/DDBJ whole genome shotgun (WGS) entry which is preliminary data.</text>
</comment>
<dbReference type="GO" id="GO:0005634">
    <property type="term" value="C:nucleus"/>
    <property type="evidence" value="ECO:0007669"/>
    <property type="project" value="UniProtKB-SubCell"/>
</dbReference>
<dbReference type="InterPro" id="IPR013320">
    <property type="entry name" value="ConA-like_dom_sf"/>
</dbReference>
<proteinExistence type="predicted"/>
<evidence type="ECO:0000313" key="5">
    <source>
        <dbReference type="Proteomes" id="UP001374584"/>
    </source>
</evidence>
<feature type="domain" description="SPRY" evidence="3">
    <location>
        <begin position="80"/>
        <end position="227"/>
    </location>
</feature>
<dbReference type="SMART" id="SM00449">
    <property type="entry name" value="SPRY"/>
    <property type="match status" value="1"/>
</dbReference>
<sequence length="767" mass="84770">MASTKRRFEEEENAHLLSKKVRESAPESYVSASTLRVILNSADCDLDFNIDHNGLVGYGLHGEGFAYCWSGARANAGIIRGKYCFGCKVVSEQLVDMNDTVPEQQHICRLGISRGNDIVGNLGESRNSFGYGGTGKFSNSGRFVNFGDRFGVGDTIICSVDLESKPLASIGFSKNGKWLGVAAQFDVANLGVVDSPPGNLLWKSALFPHVLLKNVEVQMQFSVGDGLVPEEGFKPWASAVEDANIVMGPTFSDQKDCEMIMMVGLPASGKTTWAEKWARDNPEKRYVLLGTNLILDQMKVPGLLRKNNYGERFDLLMERATGIFNILLSRAANIPRNYIIDQTNVYKSARKRKLKSFADYQKIAVVVFPRPEELKIRSDKRSTEMGKEVPLDAVNKMIANYVLPESKDMPHSDEAFDQVMFVELNRSESQKCLDQMKQNFAYVSNNNTSTLYLGGCYESFSGSPLQNKRSLTGNGLHQSGSYSTMTPNNYGMPSQVNANAHVTELQRSINSFSGVYPGSQIPRVARAPSPCEPYSNNESSFFARNIAGYNQTYSAISRGDIRNFNNSVVGGPYRSNIVGNDRVCHDAFPDAFRSGMNEPSTASARAMSFDYITRGEPYPDAYRSGLNESFPRASARAMSFDYRTHAEPYPTEVYSQSLRGFRPDLHNHSPTTFDSLSPYEIPTPRPPYGSSPNNMPYSERYAPHLMEGRGKLSNARNLGVGFGRNESVQEDGILEWAITGLGAGYNSGAFNAGNVGEQVAIEETKMY</sequence>
<comment type="subcellular location">
    <subcellularLocation>
        <location evidence="1">Nucleus</location>
    </subcellularLocation>
</comment>
<dbReference type="SUPFAM" id="SSF49899">
    <property type="entry name" value="Concanavalin A-like lectins/glucanases"/>
    <property type="match status" value="1"/>
</dbReference>
<dbReference type="Gene3D" id="3.40.50.300">
    <property type="entry name" value="P-loop containing nucleotide triphosphate hydrolases"/>
    <property type="match status" value="1"/>
</dbReference>
<dbReference type="EMBL" id="JAYMYR010000011">
    <property type="protein sequence ID" value="KAK7331864.1"/>
    <property type="molecule type" value="Genomic_DNA"/>
</dbReference>
<dbReference type="Pfam" id="PF13671">
    <property type="entry name" value="AAA_33"/>
    <property type="match status" value="1"/>
</dbReference>
<evidence type="ECO:0000259" key="3">
    <source>
        <dbReference type="SMART" id="SM00449"/>
    </source>
</evidence>
<dbReference type="Pfam" id="PF00622">
    <property type="entry name" value="SPRY"/>
    <property type="match status" value="1"/>
</dbReference>
<dbReference type="PANTHER" id="PTHR12381">
    <property type="entry name" value="HETEROGENEOUS NUCLEAR RIBONUCLEOPROTEIN U FAMILY MEMBER"/>
    <property type="match status" value="1"/>
</dbReference>
<dbReference type="Proteomes" id="UP001374584">
    <property type="component" value="Unassembled WGS sequence"/>
</dbReference>
<organism evidence="4 5">
    <name type="scientific">Phaseolus coccineus</name>
    <name type="common">Scarlet runner bean</name>
    <name type="synonym">Phaseolus multiflorus</name>
    <dbReference type="NCBI Taxonomy" id="3886"/>
    <lineage>
        <taxon>Eukaryota</taxon>
        <taxon>Viridiplantae</taxon>
        <taxon>Streptophyta</taxon>
        <taxon>Embryophyta</taxon>
        <taxon>Tracheophyta</taxon>
        <taxon>Spermatophyta</taxon>
        <taxon>Magnoliopsida</taxon>
        <taxon>eudicotyledons</taxon>
        <taxon>Gunneridae</taxon>
        <taxon>Pentapetalae</taxon>
        <taxon>rosids</taxon>
        <taxon>fabids</taxon>
        <taxon>Fabales</taxon>
        <taxon>Fabaceae</taxon>
        <taxon>Papilionoideae</taxon>
        <taxon>50 kb inversion clade</taxon>
        <taxon>NPAAA clade</taxon>
        <taxon>indigoferoid/millettioid clade</taxon>
        <taxon>Phaseoleae</taxon>
        <taxon>Phaseolus</taxon>
    </lineage>
</organism>
<name>A0AAN9QE61_PHACN</name>
<evidence type="ECO:0000313" key="4">
    <source>
        <dbReference type="EMBL" id="KAK7331864.1"/>
    </source>
</evidence>
<dbReference type="PANTHER" id="PTHR12381:SF56">
    <property type="entry name" value="B30.2_SPRY DOMAIN-CONTAINING PROTEIN-RELATED"/>
    <property type="match status" value="1"/>
</dbReference>
<dbReference type="AlphaFoldDB" id="A0AAN9QE61"/>
<accession>A0AAN9QE61</accession>
<dbReference type="InterPro" id="IPR027417">
    <property type="entry name" value="P-loop_NTPase"/>
</dbReference>
<evidence type="ECO:0000256" key="1">
    <source>
        <dbReference type="ARBA" id="ARBA00004123"/>
    </source>
</evidence>
<evidence type="ECO:0000256" key="2">
    <source>
        <dbReference type="ARBA" id="ARBA00023242"/>
    </source>
</evidence>